<dbReference type="GO" id="GO:0022857">
    <property type="term" value="F:transmembrane transporter activity"/>
    <property type="evidence" value="ECO:0007669"/>
    <property type="project" value="InterPro"/>
</dbReference>
<comment type="subcellular location">
    <subcellularLocation>
        <location evidence="1">Membrane</location>
        <topology evidence="1">Multi-pass membrane protein</topology>
    </subcellularLocation>
</comment>
<feature type="transmembrane region" description="Helical" evidence="5">
    <location>
        <begin position="97"/>
        <end position="117"/>
    </location>
</feature>
<feature type="transmembrane region" description="Helical" evidence="5">
    <location>
        <begin position="240"/>
        <end position="263"/>
    </location>
</feature>
<accession>A0A7T8KKH0</accession>
<reference evidence="8" key="1">
    <citation type="submission" date="2021-01" db="EMBL/GenBank/DDBJ databases">
        <title>Caligus Genome Assembly.</title>
        <authorList>
            <person name="Gallardo-Escarate C."/>
        </authorList>
    </citation>
    <scope>NUCLEOTIDE SEQUENCE [LARGE SCALE GENOMIC DNA]</scope>
</reference>
<evidence type="ECO:0000313" key="8">
    <source>
        <dbReference type="Proteomes" id="UP000595437"/>
    </source>
</evidence>
<evidence type="ECO:0000256" key="1">
    <source>
        <dbReference type="ARBA" id="ARBA00004141"/>
    </source>
</evidence>
<dbReference type="InterPro" id="IPR005828">
    <property type="entry name" value="MFS_sugar_transport-like"/>
</dbReference>
<dbReference type="InterPro" id="IPR036259">
    <property type="entry name" value="MFS_trans_sf"/>
</dbReference>
<keyword evidence="2 5" id="KW-0812">Transmembrane</keyword>
<feature type="transmembrane region" description="Helical" evidence="5">
    <location>
        <begin position="154"/>
        <end position="176"/>
    </location>
</feature>
<evidence type="ECO:0000256" key="3">
    <source>
        <dbReference type="ARBA" id="ARBA00022989"/>
    </source>
</evidence>
<dbReference type="InterPro" id="IPR050549">
    <property type="entry name" value="MFS_Trehalose_Transporter"/>
</dbReference>
<dbReference type="GO" id="GO:0016020">
    <property type="term" value="C:membrane"/>
    <property type="evidence" value="ECO:0007669"/>
    <property type="project" value="UniProtKB-SubCell"/>
</dbReference>
<dbReference type="PANTHER" id="PTHR48021">
    <property type="match status" value="1"/>
</dbReference>
<evidence type="ECO:0000256" key="5">
    <source>
        <dbReference type="SAM" id="Phobius"/>
    </source>
</evidence>
<dbReference type="InterPro" id="IPR020846">
    <property type="entry name" value="MFS_dom"/>
</dbReference>
<feature type="transmembrane region" description="Helical" evidence="5">
    <location>
        <begin position="41"/>
        <end position="59"/>
    </location>
</feature>
<dbReference type="Pfam" id="PF00083">
    <property type="entry name" value="Sugar_tr"/>
    <property type="match status" value="1"/>
</dbReference>
<keyword evidence="8" id="KW-1185">Reference proteome</keyword>
<keyword evidence="3 5" id="KW-1133">Transmembrane helix</keyword>
<dbReference type="Proteomes" id="UP000595437">
    <property type="component" value="Chromosome 2"/>
</dbReference>
<dbReference type="AlphaFoldDB" id="A0A7T8KKH0"/>
<feature type="non-terminal residue" evidence="7">
    <location>
        <position position="356"/>
    </location>
</feature>
<evidence type="ECO:0000256" key="4">
    <source>
        <dbReference type="ARBA" id="ARBA00023136"/>
    </source>
</evidence>
<feature type="transmembrane region" description="Helical" evidence="5">
    <location>
        <begin position="71"/>
        <end position="91"/>
    </location>
</feature>
<organism evidence="7 8">
    <name type="scientific">Caligus rogercresseyi</name>
    <name type="common">Sea louse</name>
    <dbReference type="NCBI Taxonomy" id="217165"/>
    <lineage>
        <taxon>Eukaryota</taxon>
        <taxon>Metazoa</taxon>
        <taxon>Ecdysozoa</taxon>
        <taxon>Arthropoda</taxon>
        <taxon>Crustacea</taxon>
        <taxon>Multicrustacea</taxon>
        <taxon>Hexanauplia</taxon>
        <taxon>Copepoda</taxon>
        <taxon>Siphonostomatoida</taxon>
        <taxon>Caligidae</taxon>
        <taxon>Caligus</taxon>
    </lineage>
</organism>
<name>A0A7T8KKH0_CALRO</name>
<dbReference type="PROSITE" id="PS50850">
    <property type="entry name" value="MFS"/>
    <property type="match status" value="1"/>
</dbReference>
<dbReference type="Gene3D" id="1.20.1250.20">
    <property type="entry name" value="MFS general substrate transporter like domains"/>
    <property type="match status" value="1"/>
</dbReference>
<evidence type="ECO:0000256" key="2">
    <source>
        <dbReference type="ARBA" id="ARBA00022692"/>
    </source>
</evidence>
<evidence type="ECO:0000259" key="6">
    <source>
        <dbReference type="PROSITE" id="PS50850"/>
    </source>
</evidence>
<feature type="domain" description="Major facilitator superfamily (MFS) profile" evidence="6">
    <location>
        <begin position="1"/>
        <end position="356"/>
    </location>
</feature>
<proteinExistence type="predicted"/>
<feature type="transmembrane region" description="Helical" evidence="5">
    <location>
        <begin position="129"/>
        <end position="148"/>
    </location>
</feature>
<dbReference type="OrthoDB" id="6612291at2759"/>
<dbReference type="PANTHER" id="PTHR48021:SF1">
    <property type="entry name" value="GH07001P-RELATED"/>
    <property type="match status" value="1"/>
</dbReference>
<feature type="transmembrane region" description="Helical" evidence="5">
    <location>
        <begin position="275"/>
        <end position="296"/>
    </location>
</feature>
<sequence>LLATLATTWTTISHGLLSGYTAQAIPSLISENSNVHLSSDHISWISCIVPLAAVLAGPFSSPLCNLIGRRYTMMIMCIPLCGGWFMITYATNASMILVGRGVTGAASAIAIPAAYTYISEIACSRNRGFLGSILSIGWCFGLVLSYSLGSILRWNWLALASSMIPLIQFVVLWNGTSSPRWLVTRKRNEEAKESLAFFRGGWNKCVDCELKDMTHQFDNGDQKTHLARLKMLYQPGIRKAVILCMIVYFFNMMTGFSVINFHAKAILVSSRVTSAISPNLATIILGVCGMIGNIISSLLIDRTGRKKLLVISSVFLCLAQLGQGTYFYYKDGLKTAQKSLEEIETFLFIFIGRLSI</sequence>
<keyword evidence="4 5" id="KW-0472">Membrane</keyword>
<dbReference type="SUPFAM" id="SSF103473">
    <property type="entry name" value="MFS general substrate transporter"/>
    <property type="match status" value="1"/>
</dbReference>
<gene>
    <name evidence="7" type="ORF">FKW44_002638</name>
</gene>
<evidence type="ECO:0000313" key="7">
    <source>
        <dbReference type="EMBL" id="QQP57598.1"/>
    </source>
</evidence>
<feature type="transmembrane region" description="Helical" evidence="5">
    <location>
        <begin position="308"/>
        <end position="329"/>
    </location>
</feature>
<dbReference type="EMBL" id="CP045891">
    <property type="protein sequence ID" value="QQP57598.1"/>
    <property type="molecule type" value="Genomic_DNA"/>
</dbReference>
<protein>
    <submittedName>
        <fullName evidence="7">Trehalose transporter BmTRET1</fullName>
    </submittedName>
</protein>